<evidence type="ECO:0000256" key="1">
    <source>
        <dbReference type="ARBA" id="ARBA00022490"/>
    </source>
</evidence>
<evidence type="ECO:0000256" key="3">
    <source>
        <dbReference type="ARBA" id="ARBA00022917"/>
    </source>
</evidence>
<protein>
    <recommendedName>
        <fullName evidence="6">eIF3a PCI domain-containing protein</fullName>
    </recommendedName>
</protein>
<keyword evidence="3" id="KW-0648">Protein biosynthesis</keyword>
<dbReference type="EMBL" id="KL367524">
    <property type="protein sequence ID" value="KFD66501.1"/>
    <property type="molecule type" value="Genomic_DNA"/>
</dbReference>
<keyword evidence="4" id="KW-0175">Coiled coil</keyword>
<dbReference type="GO" id="GO:0043614">
    <property type="term" value="C:multi-eIF complex"/>
    <property type="evidence" value="ECO:0007669"/>
    <property type="project" value="TreeGrafter"/>
</dbReference>
<dbReference type="Proteomes" id="UP000030758">
    <property type="component" value="Unassembled WGS sequence"/>
</dbReference>
<feature type="compositionally biased region" description="Low complexity" evidence="5">
    <location>
        <begin position="1624"/>
        <end position="1635"/>
    </location>
</feature>
<gene>
    <name evidence="7" type="ORF">M514_05733</name>
</gene>
<evidence type="ECO:0000256" key="5">
    <source>
        <dbReference type="SAM" id="MobiDB-lite"/>
    </source>
</evidence>
<evidence type="ECO:0000256" key="2">
    <source>
        <dbReference type="ARBA" id="ARBA00022540"/>
    </source>
</evidence>
<sequence length="2493" mass="285850">MNDTAASAIMNWMLICSSDYPYVNNFMVLRYTFEFGFSAFQCYRTAYPNINIKGSTRSSKSRPMSSVVSASALSDLFDRMSSQQDPENALRLANDLVDLGEKENALAALHKFINFSKNRVWSECFKQTMHKYMELCVELRMPHVAKDGLRHYRRMCLQKSVESLEEVLVTFLQLGEMKTAIATTQSQGTNEEVAEDLDKVETSKMPLLSAVTNEGAQERADKSILTPWLCFLWESYKECLELLRNNVHLELLYHRVARLAFLFCLRYQRKTEFRKLSERMRNHFTQLKKDQQRHFNVDLSNPQTITLYLETTILQLDVAIQLESWQEAIKRTEDIHKLFIVSGRLPEGPILAAYYEMLELLFWKTKQSLYHATALLKLFQLCKEDRKDWLEKMPNEATHLATRILLAIMSIPAVEAPGILTRHLDLEDSKAGHQRRLESHLRLTGPPSRRTLCKEMADMGVNLCALPAAQSLYSLFENNSNPLTLAADIQPHLASIQETCKSEYTQYIEPLKEVLAIKILKQVYKSLSMKKLYTLIPFFDANKLENDIAYAGWKNVVKVRINYVKQSLDFGGEEAFTLPADAEPSAESLMLDVAALRQTPSDQINRYIQKMHDCLKEAVQATCSLANAELRSVIADLHKLQRHHAFEDHEAILQRRRGIETYKEETEKMQLEMVHTSDCIHKCCPWFEFKLYRDLLIKMSRYQKPENALRRANDLLNVGKKQHALAALQDFINFSKNRVWSKCFEQIMHKYMELCVDLRRPHVAKDGLFQYRRMCQQINVKSLEEVVLAFLELGEKKAAIAKAESQGVAEEIAEDLDQAESPERLLLSAVSGEGAQDRADRSILSPWLRFLWESYRQCLELLRNNVQVELLYHRVARLAFLFCLRYQRKAEFRKLSENLRTHLTQLQKHQQSHFNVKLSNPETIALHQETRILQLDVAIQLESWQEAIKSTDDVQQLFAISGRLPKGPNLASYYEKLALIFWKAKDSLYHASALLKLFQLCKENRKNWLEKMSDEATHLATRVLLAIISIRAVESPAILSRHLDLEDSKADHQRRLASLLRLTGPPSRRTLCKEMARMGVNVCALPAAQSLYNIFESNNNPLTLAADVRPHLESIQETGKSEYTQYVEPLQEVLTIKILKQVLLLCVSNVKLHPVLFQLSQVYKSLSMKKLYTLIPFFDANKLENDIAYAGWKNVVQVRINYLKQSLDFGVEEAFTLATDADPSAESSMLDVAALRHTPCDQIHGYIQKMHNCLKEAVQATCSVADSELRSVIADLHKLQRYHAFDDHEAILERRRRIETYKEETEKMQLKMEETVRERERYEAEAQRLAEQSRLEQENTERQQAIRRREQEELQKRVVRDRLERMKDPKFRRFLAEMPEEEIENLDNDTLLQKQITHMEQEKREHMAKLRVAEKKWDHMVRALRIEEMPRLVDNYEKEAEMAPTFWMEHEKERVATAIEDRKLYLATHERLKRMQEDANQFKESLKEKTVARFEEKMKQWEQKVQEFRKARLEDRKAKRKEIRRRLWLEEKAEAERQKLDEERKKKEEEERSMKQAKYGGYGLRGMDMEKRGAGKDREPEFVGTWERKGPIETKQEEPFNETWVKGRRQQADLGPQRTLFDASRGSYRMSSMRSSELDSDASWQSRRTVDGLADRPRGRMDDLGSRPFAFDRARNRLAEPEPDLDFSRARMTQKVAEQNDRPQRPGLRPGGTPYGSQDARLQPDPYRRINVRDHAGPDDDVTFSRSSFGRKLESDKGGSLSPERSAGGGGGPTEARRERSFGQQQQTNAAGVYRPPIGGNRYGNDNRPSFMTRTDQSNRVSGDSWRSGSRGVEEKSSLAWRRQGQADPQKTTNAKARLNRQERSPMWRTTIWMKAGLGCNVIERHIYGFPFGEKSESDTMQWLVFCVHSDKIPLLEAYLHPKEVMMHSPFRVVDLLDCAYVIRTVADDCKLSIGFEHEDRLPIQMATVSLQEREDWVQALTEKLCSMGCMNVPSNLYSAYPRSGSVGKDQRLGASVIGSQQISINSATEACPSAECTSYEALRPSDAPDNMDLEQYLVPESTVESRRSNSRTSDISEQSTEQIADTFSYDVSRSMEKPPLPPRDSTISHSSNILVFPKSAVSEHFIVPYDSSAYDVPTSSGHSASLLSAMGRKEPSSQPSVEVSDESGGGSTFALASCAEVASRLSDEASRKSSTSSGQSSQASISSFYKSLPKEKQRVQGLCPSSLMQQCASHSCVDVATSQPISAGEQACSPPVPAEPPPALPPKKLLSMLRVSLREQEVLRLKTEVQSHHGLKITLSIAEILHIAFVDVAGFLWICGWQTSDVSGKLRSFVHIGDRLIAVDGLPVDSDAQLRSFISNRFALDRKCEVVLKRMPMAKVFLFKRSHDGECVGLTTRKGKNEVEGVREGSLAWRAGFRVKTISSINPDMETTWYITEVNNRPVSVFSKNGECKQRLTAIGRELSIVVQPTDFVKLLKRQMKCMKRYRDFIVS</sequence>
<dbReference type="PANTHER" id="PTHR14005">
    <property type="entry name" value="EUKARYOTIC TRANSLATION INITIATION FACTOR 3, THETA SUBUNIT"/>
    <property type="match status" value="1"/>
</dbReference>
<reference evidence="7" key="1">
    <citation type="journal article" date="2014" name="Nat. Genet.">
        <title>Genome and transcriptome of the porcine whipworm Trichuris suis.</title>
        <authorList>
            <person name="Jex A.R."/>
            <person name="Nejsum P."/>
            <person name="Schwarz E.M."/>
            <person name="Hu L."/>
            <person name="Young N.D."/>
            <person name="Hall R.S."/>
            <person name="Korhonen P.K."/>
            <person name="Liao S."/>
            <person name="Thamsborg S."/>
            <person name="Xia J."/>
            <person name="Xu P."/>
            <person name="Wang S."/>
            <person name="Scheerlinck J.P."/>
            <person name="Hofmann A."/>
            <person name="Sternberg P.W."/>
            <person name="Wang J."/>
            <person name="Gasser R.B."/>
        </authorList>
    </citation>
    <scope>NUCLEOTIDE SEQUENCE [LARGE SCALE GENOMIC DNA]</scope>
    <source>
        <strain evidence="7">DCEP-RM93F</strain>
    </source>
</reference>
<proteinExistence type="predicted"/>
<name>A0A085NAK5_9BILA</name>
<keyword evidence="1" id="KW-0963">Cytoplasm</keyword>
<accession>A0A085NAK5</accession>
<dbReference type="GO" id="GO:0003743">
    <property type="term" value="F:translation initiation factor activity"/>
    <property type="evidence" value="ECO:0007669"/>
    <property type="project" value="UniProtKB-KW"/>
</dbReference>
<dbReference type="InterPro" id="IPR054711">
    <property type="entry name" value="eIF3a_PCI_TPR-like"/>
</dbReference>
<evidence type="ECO:0000259" key="6">
    <source>
        <dbReference type="Pfam" id="PF22591"/>
    </source>
</evidence>
<evidence type="ECO:0000256" key="4">
    <source>
        <dbReference type="SAM" id="Coils"/>
    </source>
</evidence>
<feature type="compositionally biased region" description="Polar residues" evidence="5">
    <location>
        <begin position="1807"/>
        <end position="1828"/>
    </location>
</feature>
<dbReference type="GO" id="GO:0001732">
    <property type="term" value="P:formation of cytoplasmic translation initiation complex"/>
    <property type="evidence" value="ECO:0007669"/>
    <property type="project" value="TreeGrafter"/>
</dbReference>
<evidence type="ECO:0000313" key="7">
    <source>
        <dbReference type="EMBL" id="KFD66501.1"/>
    </source>
</evidence>
<dbReference type="Gene3D" id="1.25.40.860">
    <property type="match status" value="4"/>
</dbReference>
<dbReference type="GO" id="GO:0071540">
    <property type="term" value="C:eukaryotic translation initiation factor 3 complex, eIF3e"/>
    <property type="evidence" value="ECO:0007669"/>
    <property type="project" value="TreeGrafter"/>
</dbReference>
<feature type="coiled-coil region" evidence="4">
    <location>
        <begin position="1298"/>
        <end position="1355"/>
    </location>
</feature>
<feature type="compositionally biased region" description="Basic and acidic residues" evidence="5">
    <location>
        <begin position="1726"/>
        <end position="1738"/>
    </location>
</feature>
<dbReference type="GO" id="GO:0003729">
    <property type="term" value="F:mRNA binding"/>
    <property type="evidence" value="ECO:0007669"/>
    <property type="project" value="TreeGrafter"/>
</dbReference>
<feature type="domain" description="eIF3a PCI" evidence="6">
    <location>
        <begin position="706"/>
        <end position="1103"/>
    </location>
</feature>
<feature type="compositionally biased region" description="Polar residues" evidence="5">
    <location>
        <begin position="2071"/>
        <end position="2092"/>
    </location>
</feature>
<dbReference type="Gene3D" id="4.10.860.10">
    <property type="entry name" value="UVR domain"/>
    <property type="match status" value="2"/>
</dbReference>
<feature type="region of interest" description="Disordered" evidence="5">
    <location>
        <begin position="2060"/>
        <end position="2109"/>
    </location>
</feature>
<dbReference type="GO" id="GO:0071541">
    <property type="term" value="C:eukaryotic translation initiation factor 3 complex, eIF3m"/>
    <property type="evidence" value="ECO:0007669"/>
    <property type="project" value="TreeGrafter"/>
</dbReference>
<feature type="compositionally biased region" description="Basic and acidic residues" evidence="5">
    <location>
        <begin position="1648"/>
        <end position="1680"/>
    </location>
</feature>
<organism evidence="7">
    <name type="scientific">Trichuris suis</name>
    <name type="common">pig whipworm</name>
    <dbReference type="NCBI Taxonomy" id="68888"/>
    <lineage>
        <taxon>Eukaryota</taxon>
        <taxon>Metazoa</taxon>
        <taxon>Ecdysozoa</taxon>
        <taxon>Nematoda</taxon>
        <taxon>Enoplea</taxon>
        <taxon>Dorylaimia</taxon>
        <taxon>Trichinellida</taxon>
        <taxon>Trichuridae</taxon>
        <taxon>Trichuris</taxon>
    </lineage>
</organism>
<feature type="coiled-coil region" evidence="4">
    <location>
        <begin position="1469"/>
        <end position="1560"/>
    </location>
</feature>
<keyword evidence="2" id="KW-0396">Initiation factor</keyword>
<dbReference type="InterPro" id="IPR027512">
    <property type="entry name" value="EIF3A"/>
</dbReference>
<dbReference type="PANTHER" id="PTHR14005:SF0">
    <property type="entry name" value="EUKARYOTIC TRANSLATION INITIATION FACTOR 3 SUBUNIT A"/>
    <property type="match status" value="1"/>
</dbReference>
<feature type="region of interest" description="Disordered" evidence="5">
    <location>
        <begin position="2150"/>
        <end position="2170"/>
    </location>
</feature>
<dbReference type="GO" id="GO:0002188">
    <property type="term" value="P:translation reinitiation"/>
    <property type="evidence" value="ECO:0007669"/>
    <property type="project" value="TreeGrafter"/>
</dbReference>
<dbReference type="Pfam" id="PF22591">
    <property type="entry name" value="eIF3a_PCI_TPR-like"/>
    <property type="match status" value="2"/>
</dbReference>
<feature type="domain" description="eIF3a PCI" evidence="6">
    <location>
        <begin position="87"/>
        <end position="484"/>
    </location>
</feature>
<feature type="region of interest" description="Disordered" evidence="5">
    <location>
        <begin position="1593"/>
        <end position="1861"/>
    </location>
</feature>